<feature type="transmembrane region" description="Helical" evidence="1">
    <location>
        <begin position="90"/>
        <end position="107"/>
    </location>
</feature>
<protein>
    <submittedName>
        <fullName evidence="2">Uncharacterized protein</fullName>
    </submittedName>
</protein>
<reference evidence="2 3" key="1">
    <citation type="submission" date="2013-09" db="EMBL/GenBank/DDBJ databases">
        <title>Whole genome shotgun sequence of Vibrio proteolyticus NBRC 13287.</title>
        <authorList>
            <person name="Isaki S."/>
            <person name="Hosoyama A."/>
            <person name="Numata M."/>
            <person name="Hashimoto M."/>
            <person name="Hosoyama Y."/>
            <person name="Tsuchikane K."/>
            <person name="Noguchi M."/>
            <person name="Hirakata S."/>
            <person name="Ichikawa N."/>
            <person name="Ohji S."/>
            <person name="Yamazoe A."/>
            <person name="Fujita N."/>
        </authorList>
    </citation>
    <scope>NUCLEOTIDE SEQUENCE [LARGE SCALE GENOMIC DNA]</scope>
    <source>
        <strain evidence="2 3">NBRC 13287</strain>
    </source>
</reference>
<keyword evidence="1" id="KW-0812">Transmembrane</keyword>
<feature type="transmembrane region" description="Helical" evidence="1">
    <location>
        <begin position="119"/>
        <end position="145"/>
    </location>
</feature>
<organism evidence="2 3">
    <name type="scientific">Vibrio proteolyticus NBRC 13287</name>
    <dbReference type="NCBI Taxonomy" id="1219065"/>
    <lineage>
        <taxon>Bacteria</taxon>
        <taxon>Pseudomonadati</taxon>
        <taxon>Pseudomonadota</taxon>
        <taxon>Gammaproteobacteria</taxon>
        <taxon>Vibrionales</taxon>
        <taxon>Vibrionaceae</taxon>
        <taxon>Vibrio</taxon>
    </lineage>
</organism>
<feature type="transmembrane region" description="Helical" evidence="1">
    <location>
        <begin position="45"/>
        <end position="62"/>
    </location>
</feature>
<name>U2ZIC2_VIBPR</name>
<accession>U2ZIC2</accession>
<gene>
    <name evidence="2" type="ORF">VPR01S_08_00340</name>
</gene>
<feature type="transmembrane region" description="Helical" evidence="1">
    <location>
        <begin position="6"/>
        <end position="25"/>
    </location>
</feature>
<proteinExistence type="predicted"/>
<dbReference type="eggNOG" id="ENOG50326ZJ">
    <property type="taxonomic scope" value="Bacteria"/>
</dbReference>
<dbReference type="RefSeq" id="WP_021705422.1">
    <property type="nucleotide sequence ID" value="NZ_BATJ01000008.1"/>
</dbReference>
<keyword evidence="1" id="KW-0472">Membrane</keyword>
<evidence type="ECO:0000313" key="3">
    <source>
        <dbReference type="Proteomes" id="UP000016570"/>
    </source>
</evidence>
<comment type="caution">
    <text evidence="2">The sequence shown here is derived from an EMBL/GenBank/DDBJ whole genome shotgun (WGS) entry which is preliminary data.</text>
</comment>
<sequence length="152" mass="16594">MSKELILMLHPMFGILALIAAVWVFVDTLNSSDASSSRIKTSSSLVAVFMWLAYVAGGYWYVVHYGGDKALIKAGPWSFAHSFVMETKEHLFLMLLLLSTFLPMMSLCDTSSHSSKRKLTLWTSALIIILTLAMEGSGAVITMGVKAALLAT</sequence>
<evidence type="ECO:0000313" key="2">
    <source>
        <dbReference type="EMBL" id="GAD67451.1"/>
    </source>
</evidence>
<dbReference type="STRING" id="1219065.VPR01S_08_00340"/>
<dbReference type="AlphaFoldDB" id="U2ZIC2"/>
<dbReference type="EMBL" id="BATJ01000008">
    <property type="protein sequence ID" value="GAD67451.1"/>
    <property type="molecule type" value="Genomic_DNA"/>
</dbReference>
<keyword evidence="3" id="KW-1185">Reference proteome</keyword>
<dbReference type="Proteomes" id="UP000016570">
    <property type="component" value="Unassembled WGS sequence"/>
</dbReference>
<evidence type="ECO:0000256" key="1">
    <source>
        <dbReference type="SAM" id="Phobius"/>
    </source>
</evidence>
<keyword evidence="1" id="KW-1133">Transmembrane helix</keyword>